<dbReference type="NCBIfam" id="TIGR00115">
    <property type="entry name" value="tig"/>
    <property type="match status" value="1"/>
</dbReference>
<evidence type="ECO:0000256" key="3">
    <source>
        <dbReference type="ARBA" id="ARBA00005464"/>
    </source>
</evidence>
<dbReference type="STRING" id="593133.SAMN04488006_1558"/>
<organism evidence="12 13">
    <name type="scientific">Lutibacter maritimus</name>
    <dbReference type="NCBI Taxonomy" id="593133"/>
    <lineage>
        <taxon>Bacteria</taxon>
        <taxon>Pseudomonadati</taxon>
        <taxon>Bacteroidota</taxon>
        <taxon>Flavobacteriia</taxon>
        <taxon>Flavobacteriales</taxon>
        <taxon>Flavobacteriaceae</taxon>
        <taxon>Lutibacter</taxon>
    </lineage>
</organism>
<dbReference type="InterPro" id="IPR005215">
    <property type="entry name" value="Trig_fac"/>
</dbReference>
<dbReference type="InterPro" id="IPR027304">
    <property type="entry name" value="Trigger_fact/SurA_dom_sf"/>
</dbReference>
<dbReference type="Gene3D" id="1.10.3120.10">
    <property type="entry name" value="Trigger factor, C-terminal domain"/>
    <property type="match status" value="1"/>
</dbReference>
<keyword evidence="7" id="KW-0143">Chaperone</keyword>
<evidence type="ECO:0000256" key="6">
    <source>
        <dbReference type="ARBA" id="ARBA00023110"/>
    </source>
</evidence>
<dbReference type="SUPFAM" id="SSF102735">
    <property type="entry name" value="Trigger factor ribosome-binding domain"/>
    <property type="match status" value="1"/>
</dbReference>
<dbReference type="RefSeq" id="WP_090224517.1">
    <property type="nucleotide sequence ID" value="NZ_FOZP01000003.1"/>
</dbReference>
<dbReference type="GO" id="GO:0051083">
    <property type="term" value="P:'de novo' cotranslational protein folding"/>
    <property type="evidence" value="ECO:0007669"/>
    <property type="project" value="TreeGrafter"/>
</dbReference>
<feature type="domain" description="Trigger factor C-terminal" evidence="11">
    <location>
        <begin position="268"/>
        <end position="314"/>
    </location>
</feature>
<dbReference type="PIRSF" id="PIRSF003095">
    <property type="entry name" value="Trigger_factor"/>
    <property type="match status" value="1"/>
</dbReference>
<dbReference type="PANTHER" id="PTHR30560">
    <property type="entry name" value="TRIGGER FACTOR CHAPERONE AND PEPTIDYL-PROLYL CIS/TRANS ISOMERASE"/>
    <property type="match status" value="1"/>
</dbReference>
<dbReference type="Gene3D" id="3.30.70.1050">
    <property type="entry name" value="Trigger factor ribosome-binding domain"/>
    <property type="match status" value="1"/>
</dbReference>
<evidence type="ECO:0000259" key="11">
    <source>
        <dbReference type="Pfam" id="PF05698"/>
    </source>
</evidence>
<dbReference type="GO" id="GO:0003755">
    <property type="term" value="F:peptidyl-prolyl cis-trans isomerase activity"/>
    <property type="evidence" value="ECO:0007669"/>
    <property type="project" value="UniProtKB-KW"/>
</dbReference>
<dbReference type="EMBL" id="FOZP01000003">
    <property type="protein sequence ID" value="SFS48231.1"/>
    <property type="molecule type" value="Genomic_DNA"/>
</dbReference>
<dbReference type="Proteomes" id="UP000199312">
    <property type="component" value="Unassembled WGS sequence"/>
</dbReference>
<reference evidence="13" key="1">
    <citation type="submission" date="2016-10" db="EMBL/GenBank/DDBJ databases">
        <authorList>
            <person name="Varghese N."/>
            <person name="Submissions S."/>
        </authorList>
    </citation>
    <scope>NUCLEOTIDE SEQUENCE [LARGE SCALE GENOMIC DNA]</scope>
    <source>
        <strain evidence="13">DSM 24450</strain>
    </source>
</reference>
<dbReference type="Pfam" id="PF05698">
    <property type="entry name" value="Trigger_C"/>
    <property type="match status" value="1"/>
</dbReference>
<dbReference type="InterPro" id="IPR036611">
    <property type="entry name" value="Trigger_fac_ribosome-bd_sf"/>
</dbReference>
<gene>
    <name evidence="12" type="ORF">SAMN04488006_1558</name>
</gene>
<dbReference type="InterPro" id="IPR008880">
    <property type="entry name" value="Trigger_fac_C"/>
</dbReference>
<keyword evidence="8" id="KW-0413">Isomerase</keyword>
<dbReference type="InterPro" id="IPR037041">
    <property type="entry name" value="Trigger_fac_C_sf"/>
</dbReference>
<dbReference type="PANTHER" id="PTHR30560:SF3">
    <property type="entry name" value="TRIGGER FACTOR-LIKE PROTEIN TIG, CHLOROPLASTIC"/>
    <property type="match status" value="1"/>
</dbReference>
<evidence type="ECO:0000256" key="9">
    <source>
        <dbReference type="ARBA" id="ARBA00029986"/>
    </source>
</evidence>
<accession>A0A1I6Q6Y5</accession>
<evidence type="ECO:0000256" key="7">
    <source>
        <dbReference type="ARBA" id="ARBA00023186"/>
    </source>
</evidence>
<comment type="catalytic activity">
    <reaction evidence="1">
        <text>[protein]-peptidylproline (omega=180) = [protein]-peptidylproline (omega=0)</text>
        <dbReference type="Rhea" id="RHEA:16237"/>
        <dbReference type="Rhea" id="RHEA-COMP:10747"/>
        <dbReference type="Rhea" id="RHEA-COMP:10748"/>
        <dbReference type="ChEBI" id="CHEBI:83833"/>
        <dbReference type="ChEBI" id="CHEBI:83834"/>
        <dbReference type="EC" id="5.2.1.8"/>
    </reaction>
</comment>
<comment type="subcellular location">
    <subcellularLocation>
        <location evidence="2">Cytoplasm</location>
    </subcellularLocation>
</comment>
<name>A0A1I6Q6Y5_9FLAO</name>
<dbReference type="AlphaFoldDB" id="A0A1I6Q6Y5"/>
<evidence type="ECO:0000256" key="2">
    <source>
        <dbReference type="ARBA" id="ARBA00004496"/>
    </source>
</evidence>
<evidence type="ECO:0000256" key="8">
    <source>
        <dbReference type="ARBA" id="ARBA00023235"/>
    </source>
</evidence>
<comment type="similarity">
    <text evidence="3">Belongs to the FKBP-type PPIase family. Tig subfamily.</text>
</comment>
<evidence type="ECO:0000256" key="1">
    <source>
        <dbReference type="ARBA" id="ARBA00000971"/>
    </source>
</evidence>
<dbReference type="OrthoDB" id="9767721at2"/>
<feature type="domain" description="Trigger factor ribosome-binding bacterial" evidence="10">
    <location>
        <begin position="1"/>
        <end position="146"/>
    </location>
</feature>
<evidence type="ECO:0000256" key="5">
    <source>
        <dbReference type="ARBA" id="ARBA00016902"/>
    </source>
</evidence>
<dbReference type="GO" id="GO:0015031">
    <property type="term" value="P:protein transport"/>
    <property type="evidence" value="ECO:0007669"/>
    <property type="project" value="InterPro"/>
</dbReference>
<dbReference type="GO" id="GO:0005737">
    <property type="term" value="C:cytoplasm"/>
    <property type="evidence" value="ECO:0007669"/>
    <property type="project" value="UniProtKB-SubCell"/>
</dbReference>
<protein>
    <recommendedName>
        <fullName evidence="5">Trigger factor</fullName>
        <ecNumber evidence="4">5.2.1.8</ecNumber>
    </recommendedName>
    <alternativeName>
        <fullName evidence="9">PPIase</fullName>
    </alternativeName>
</protein>
<dbReference type="GO" id="GO:0043335">
    <property type="term" value="P:protein unfolding"/>
    <property type="evidence" value="ECO:0007669"/>
    <property type="project" value="TreeGrafter"/>
</dbReference>
<dbReference type="GO" id="GO:0044183">
    <property type="term" value="F:protein folding chaperone"/>
    <property type="evidence" value="ECO:0007669"/>
    <property type="project" value="TreeGrafter"/>
</dbReference>
<evidence type="ECO:0000256" key="4">
    <source>
        <dbReference type="ARBA" id="ARBA00013194"/>
    </source>
</evidence>
<keyword evidence="13" id="KW-1185">Reference proteome</keyword>
<dbReference type="GO" id="GO:0043022">
    <property type="term" value="F:ribosome binding"/>
    <property type="evidence" value="ECO:0007669"/>
    <property type="project" value="TreeGrafter"/>
</dbReference>
<evidence type="ECO:0000313" key="13">
    <source>
        <dbReference type="Proteomes" id="UP000199312"/>
    </source>
</evidence>
<evidence type="ECO:0000313" key="12">
    <source>
        <dbReference type="EMBL" id="SFS48231.1"/>
    </source>
</evidence>
<dbReference type="InterPro" id="IPR008881">
    <property type="entry name" value="Trigger_fac_ribosome-bd_bac"/>
</dbReference>
<proteinExistence type="inferred from homology"/>
<keyword evidence="6" id="KW-0697">Rotamase</keyword>
<dbReference type="EC" id="5.2.1.8" evidence="4"/>
<sequence>MNITKESIDALNAVVKVEISAADYQDKVDKILKDYRQKANIPGFRKGQVPMGLVKKQYGKSIMIDEVNKLLQESLNNFLVEEKLDILGNPLPKMQDDFNWDAEDYAFEFELGLAPDFDVDLSGKNKITQYNIVADEELLNKEVENLQKRFGKLVTKEVVEEGVNIAGSFANEEKGIDKKSTISLEDIKGKVNQKKFIGKKVGDVVALESKGLFDDDHKLMGALGLGHDEVHGLEIPLTFTIEEINVTELAEVNQELFDKIFGPDVVKSVEELKEKIKEDAEKQFQQQADQQLLNAVTEYLVENTKFDLPAEFLKKWLAVAGEKPMSAEQAAEEFDKSEKGLRYQLIEGKVIKDNNLQIDFKELQDFTKGFVKAQMAQYGQLNPEEKDLEDIVQRVLSNQDEAKRLQEQLMGQKLLTFYKENITFKVKEVNYENFVKEVYK</sequence>
<dbReference type="SUPFAM" id="SSF109998">
    <property type="entry name" value="Triger factor/SurA peptide-binding domain-like"/>
    <property type="match status" value="1"/>
</dbReference>
<evidence type="ECO:0000259" key="10">
    <source>
        <dbReference type="Pfam" id="PF05697"/>
    </source>
</evidence>
<dbReference type="Pfam" id="PF05697">
    <property type="entry name" value="Trigger_N"/>
    <property type="match status" value="1"/>
</dbReference>